<dbReference type="KEGG" id="cne:CNA04210"/>
<dbReference type="EMBL" id="AE017341">
    <property type="protein sequence ID" value="AAW41344.1"/>
    <property type="molecule type" value="Genomic_DNA"/>
</dbReference>
<organism evidence="3 4">
    <name type="scientific">Cryptococcus deneoformans (strain JEC21 / ATCC MYA-565)</name>
    <name type="common">Cryptococcus neoformans var. neoformans serotype D</name>
    <dbReference type="NCBI Taxonomy" id="214684"/>
    <lineage>
        <taxon>Eukaryota</taxon>
        <taxon>Fungi</taxon>
        <taxon>Dikarya</taxon>
        <taxon>Basidiomycota</taxon>
        <taxon>Agaricomycotina</taxon>
        <taxon>Tremellomycetes</taxon>
        <taxon>Tremellales</taxon>
        <taxon>Cryptococcaceae</taxon>
        <taxon>Cryptococcus</taxon>
        <taxon>Cryptococcus neoformans species complex</taxon>
    </lineage>
</organism>
<keyword evidence="4" id="KW-1185">Reference proteome</keyword>
<dbReference type="AlphaFoldDB" id="Q5KP47"/>
<dbReference type="eggNOG" id="ENOG502RB7J">
    <property type="taxonomic scope" value="Eukaryota"/>
</dbReference>
<dbReference type="HOGENOM" id="CLU_912214_0_0_1"/>
<feature type="signal peptide" evidence="2">
    <location>
        <begin position="1"/>
        <end position="18"/>
    </location>
</feature>
<keyword evidence="2" id="KW-0732">Signal</keyword>
<dbReference type="OrthoDB" id="2565062at2759"/>
<evidence type="ECO:0000256" key="2">
    <source>
        <dbReference type="SAM" id="SignalP"/>
    </source>
</evidence>
<accession>Q5KP47</accession>
<proteinExistence type="predicted"/>
<accession>Q55ZT6</accession>
<evidence type="ECO:0000313" key="3">
    <source>
        <dbReference type="EMBL" id="AAW41344.1"/>
    </source>
</evidence>
<dbReference type="RefSeq" id="XP_567163.1">
    <property type="nucleotide sequence ID" value="XM_567163.2"/>
</dbReference>
<dbReference type="VEuPathDB" id="FungiDB:CNA04210"/>
<dbReference type="InParanoid" id="Q5KP47"/>
<dbReference type="PaxDb" id="214684-Q5KP47"/>
<evidence type="ECO:0000313" key="4">
    <source>
        <dbReference type="Proteomes" id="UP000002149"/>
    </source>
</evidence>
<evidence type="ECO:0000256" key="1">
    <source>
        <dbReference type="SAM" id="MobiDB-lite"/>
    </source>
</evidence>
<dbReference type="OMA" id="WIWERED"/>
<dbReference type="Proteomes" id="UP000002149">
    <property type="component" value="Chromosome 1"/>
</dbReference>
<protein>
    <submittedName>
        <fullName evidence="3">Expressed protein</fullName>
    </submittedName>
</protein>
<feature type="chain" id="PRO_5004258448" evidence="2">
    <location>
        <begin position="19"/>
        <end position="305"/>
    </location>
</feature>
<feature type="region of interest" description="Disordered" evidence="1">
    <location>
        <begin position="108"/>
        <end position="137"/>
    </location>
</feature>
<sequence>MGFTLLLQWSCTPPAGRAVSLADVVCARVLESYGHNPPSRLGLQVRTYRAQFPLSPTTDDNNQDNNNQVSRYLTIISNLMPPAQPGEAKTNAPIIKDDTAYLFLDDRSSTATGGESEHVNRATETSTAAHSSDPIPLQMDEEGKRFRCVAVRPSTAVIPMLQSLLSPFVMGLTKAARTTASQTSSTPVPTSLPGSTLLMTVLTFNALLSPQPPVILRLYILPNQSASSIFLEGEYAGSVDGKSEEEIEGEVKKYLESCLITDLLGERRWIDCSRGQENWRAWDDAERNKCAMLTLAKTLRQGNFI</sequence>
<name>Q5KP47_CRYD1</name>
<reference evidence="3 4" key="1">
    <citation type="journal article" date="2005" name="Science">
        <title>The genome of the basidiomycetous yeast and human pathogen Cryptococcus neoformans.</title>
        <authorList>
            <person name="Loftus B.J."/>
            <person name="Fung E."/>
            <person name="Roncaglia P."/>
            <person name="Rowley D."/>
            <person name="Amedeo P."/>
            <person name="Bruno D."/>
            <person name="Vamathevan J."/>
            <person name="Miranda M."/>
            <person name="Anderson I.J."/>
            <person name="Fraser J.A."/>
            <person name="Allen J.E."/>
            <person name="Bosdet I.E."/>
            <person name="Brent M.R."/>
            <person name="Chiu R."/>
            <person name="Doering T.L."/>
            <person name="Donlin M.J."/>
            <person name="D'Souza C.A."/>
            <person name="Fox D.S."/>
            <person name="Grinberg V."/>
            <person name="Fu J."/>
            <person name="Fukushima M."/>
            <person name="Haas B.J."/>
            <person name="Huang J.C."/>
            <person name="Janbon G."/>
            <person name="Jones S.J."/>
            <person name="Koo H.L."/>
            <person name="Krzywinski M.I."/>
            <person name="Kwon-Chung J.K."/>
            <person name="Lengeler K.B."/>
            <person name="Maiti R."/>
            <person name="Marra M.A."/>
            <person name="Marra R.E."/>
            <person name="Mathewson C.A."/>
            <person name="Mitchell T.G."/>
            <person name="Pertea M."/>
            <person name="Riggs F.R."/>
            <person name="Salzberg S.L."/>
            <person name="Schein J.E."/>
            <person name="Shvartsbeyn A."/>
            <person name="Shin H."/>
            <person name="Shumway M."/>
            <person name="Specht C.A."/>
            <person name="Suh B.B."/>
            <person name="Tenney A."/>
            <person name="Utterback T.R."/>
            <person name="Wickes B.L."/>
            <person name="Wortman J.R."/>
            <person name="Wye N.H."/>
            <person name="Kronstad J.W."/>
            <person name="Lodge J.K."/>
            <person name="Heitman J."/>
            <person name="Davis R.W."/>
            <person name="Fraser C.M."/>
            <person name="Hyman R.W."/>
        </authorList>
    </citation>
    <scope>NUCLEOTIDE SEQUENCE [LARGE SCALE GENOMIC DNA]</scope>
    <source>
        <strain evidence="4">JEC21 / ATCC MYA-565</strain>
    </source>
</reference>
<dbReference type="GeneID" id="3253693"/>
<gene>
    <name evidence="3" type="ordered locus">CNA04210</name>
</gene>